<dbReference type="InterPro" id="IPR002559">
    <property type="entry name" value="Transposase_11"/>
</dbReference>
<keyword evidence="1" id="KW-1133">Transmembrane helix</keyword>
<reference evidence="3 4" key="1">
    <citation type="submission" date="2020-09" db="EMBL/GenBank/DDBJ databases">
        <title>Methylomonas albis sp. nov. and Methylomonas fluvii sp. nov.: Two cold-adapted methanotrophs from the River Elbe and an amended description of Methylovulum psychrotolerans strain Eb1.</title>
        <authorList>
            <person name="Bussmann I.K."/>
            <person name="Klings K.-W."/>
            <person name="Warnstedt J."/>
            <person name="Hoppert M."/>
            <person name="Saborowski A."/>
            <person name="Horn F."/>
            <person name="Liebner S."/>
        </authorList>
    </citation>
    <scope>NUCLEOTIDE SEQUENCE [LARGE SCALE GENOMIC DNA]</scope>
    <source>
        <strain evidence="3 4">EbA</strain>
    </source>
</reference>
<comment type="caution">
    <text evidence="3">The sequence shown here is derived from an EMBL/GenBank/DDBJ whole genome shotgun (WGS) entry which is preliminary data.</text>
</comment>
<feature type="transmembrane region" description="Helical" evidence="1">
    <location>
        <begin position="7"/>
        <end position="27"/>
    </location>
</feature>
<evidence type="ECO:0000313" key="3">
    <source>
        <dbReference type="EMBL" id="MBD9358620.1"/>
    </source>
</evidence>
<protein>
    <submittedName>
        <fullName evidence="3">Transposase</fullName>
    </submittedName>
</protein>
<gene>
    <name evidence="3" type="ORF">IE877_22540</name>
</gene>
<keyword evidence="4" id="KW-1185">Reference proteome</keyword>
<dbReference type="EMBL" id="JACXSS010000001">
    <property type="protein sequence ID" value="MBD9358620.1"/>
    <property type="molecule type" value="Genomic_DNA"/>
</dbReference>
<evidence type="ECO:0000313" key="4">
    <source>
        <dbReference type="Proteomes" id="UP000652176"/>
    </source>
</evidence>
<keyword evidence="1" id="KW-0472">Membrane</keyword>
<organism evidence="3 4">
    <name type="scientific">Methylomonas albis</name>
    <dbReference type="NCBI Taxonomy" id="1854563"/>
    <lineage>
        <taxon>Bacteria</taxon>
        <taxon>Pseudomonadati</taxon>
        <taxon>Pseudomonadota</taxon>
        <taxon>Gammaproteobacteria</taxon>
        <taxon>Methylococcales</taxon>
        <taxon>Methylococcaceae</taxon>
        <taxon>Methylomonas</taxon>
    </lineage>
</organism>
<dbReference type="Pfam" id="PF01609">
    <property type="entry name" value="DDE_Tnp_1"/>
    <property type="match status" value="1"/>
</dbReference>
<name>A0ABR9D6B8_9GAMM</name>
<proteinExistence type="predicted"/>
<evidence type="ECO:0000256" key="1">
    <source>
        <dbReference type="SAM" id="Phobius"/>
    </source>
</evidence>
<sequence length="135" mass="15269">MAVFNRNGWLIFVGILSVKFTWAFLAIEVTSNRVTDAQVLPDLLNQIPRDNRIDSVSAHRAYDAKQSKSAIAERDAETIIPVLKDSKPLKENTLGAITRNETLRTTDRLGRGICRKWSGYHRRSLVKPKCVVSNF</sequence>
<dbReference type="Proteomes" id="UP000652176">
    <property type="component" value="Unassembled WGS sequence"/>
</dbReference>
<keyword evidence="1" id="KW-0812">Transmembrane</keyword>
<evidence type="ECO:0000259" key="2">
    <source>
        <dbReference type="Pfam" id="PF01609"/>
    </source>
</evidence>
<accession>A0ABR9D6B8</accession>
<feature type="domain" description="Transposase IS4-like" evidence="2">
    <location>
        <begin position="24"/>
        <end position="110"/>
    </location>
</feature>